<dbReference type="InterPro" id="IPR025629">
    <property type="entry name" value="DUF4287"/>
</dbReference>
<reference evidence="1 2" key="1">
    <citation type="submission" date="2016-10" db="EMBL/GenBank/DDBJ databases">
        <title>Draft Genome Sequence of Rhizobacteria Flavobacterium johnsoniae CI04.</title>
        <authorList>
            <person name="Bravo J.I."/>
            <person name="Lozano G.L."/>
            <person name="Handelsman J."/>
        </authorList>
    </citation>
    <scope>NUCLEOTIDE SEQUENCE [LARGE SCALE GENOMIC DNA]</scope>
    <source>
        <strain evidence="1 2">CI04</strain>
    </source>
</reference>
<dbReference type="OrthoDB" id="9809825at2"/>
<sequence length="76" mass="8433">MSFQGYLKTIREKTGNGPAEFRTLAEQKGFTAEGKLKPEVKAGDIVNWLKNDFDLGQGHSMAIYALLKGIKNEDSE</sequence>
<name>A0A1J7BSF3_FLAJO</name>
<organism evidence="1 2">
    <name type="scientific">Flavobacterium johnsoniae</name>
    <name type="common">Cytophaga johnsonae</name>
    <dbReference type="NCBI Taxonomy" id="986"/>
    <lineage>
        <taxon>Bacteria</taxon>
        <taxon>Pseudomonadati</taxon>
        <taxon>Bacteroidota</taxon>
        <taxon>Flavobacteriia</taxon>
        <taxon>Flavobacteriales</taxon>
        <taxon>Flavobacteriaceae</taxon>
        <taxon>Flavobacterium</taxon>
    </lineage>
</organism>
<protein>
    <recommendedName>
        <fullName evidence="3">DUF4287 domain-containing protein</fullName>
    </recommendedName>
</protein>
<dbReference type="AlphaFoldDB" id="A0A1J7BSF3"/>
<dbReference type="EMBL" id="MLFK01000007">
    <property type="protein sequence ID" value="OIV41635.1"/>
    <property type="molecule type" value="Genomic_DNA"/>
</dbReference>
<evidence type="ECO:0000313" key="2">
    <source>
        <dbReference type="Proteomes" id="UP000182826"/>
    </source>
</evidence>
<comment type="caution">
    <text evidence="1">The sequence shown here is derived from an EMBL/GenBank/DDBJ whole genome shotgun (WGS) entry which is preliminary data.</text>
</comment>
<gene>
    <name evidence="1" type="ORF">BKM63_13995</name>
</gene>
<evidence type="ECO:0008006" key="3">
    <source>
        <dbReference type="Google" id="ProtNLM"/>
    </source>
</evidence>
<dbReference type="Pfam" id="PF14117">
    <property type="entry name" value="DUF4287"/>
    <property type="match status" value="1"/>
</dbReference>
<proteinExistence type="predicted"/>
<dbReference type="RefSeq" id="WP_071637187.1">
    <property type="nucleotide sequence ID" value="NZ_MLFK01000007.1"/>
</dbReference>
<accession>A0A1J7BSF3</accession>
<evidence type="ECO:0000313" key="1">
    <source>
        <dbReference type="EMBL" id="OIV41635.1"/>
    </source>
</evidence>
<keyword evidence="2" id="KW-1185">Reference proteome</keyword>
<dbReference type="Proteomes" id="UP000182826">
    <property type="component" value="Unassembled WGS sequence"/>
</dbReference>